<comment type="subunit">
    <text evidence="5">Component of the ribosomal small subunit (SSU) processome.</text>
</comment>
<comment type="caution">
    <text evidence="7">The sequence shown here is derived from an EMBL/GenBank/DDBJ whole genome shotgun (WGS) entry which is preliminary data.</text>
</comment>
<feature type="region of interest" description="Disordered" evidence="6">
    <location>
        <begin position="186"/>
        <end position="217"/>
    </location>
</feature>
<protein>
    <recommendedName>
        <fullName evidence="5">U3 small nucleolar RNA-associated protein 11</fullName>
        <shortName evidence="5">U3 snoRNA-associated protein 11</shortName>
    </recommendedName>
</protein>
<organism evidence="7 8">
    <name type="scientific">Nitzschia inconspicua</name>
    <dbReference type="NCBI Taxonomy" id="303405"/>
    <lineage>
        <taxon>Eukaryota</taxon>
        <taxon>Sar</taxon>
        <taxon>Stramenopiles</taxon>
        <taxon>Ochrophyta</taxon>
        <taxon>Bacillariophyta</taxon>
        <taxon>Bacillariophyceae</taxon>
        <taxon>Bacillariophycidae</taxon>
        <taxon>Bacillariales</taxon>
        <taxon>Bacillariaceae</taxon>
        <taxon>Nitzschia</taxon>
    </lineage>
</organism>
<keyword evidence="4 5" id="KW-0539">Nucleus</keyword>
<dbReference type="GO" id="GO:0006364">
    <property type="term" value="P:rRNA processing"/>
    <property type="evidence" value="ECO:0007669"/>
    <property type="project" value="UniProtKB-KW"/>
</dbReference>
<dbReference type="Proteomes" id="UP000693970">
    <property type="component" value="Unassembled WGS sequence"/>
</dbReference>
<evidence type="ECO:0000256" key="6">
    <source>
        <dbReference type="SAM" id="MobiDB-lite"/>
    </source>
</evidence>
<comment type="function">
    <text evidence="5">Involved in nucleolar processing of pre-18S ribosomal RNA.</text>
</comment>
<proteinExistence type="inferred from homology"/>
<reference evidence="7" key="1">
    <citation type="journal article" date="2021" name="Sci. Rep.">
        <title>Diploid genomic architecture of Nitzschia inconspicua, an elite biomass production diatom.</title>
        <authorList>
            <person name="Oliver A."/>
            <person name="Podell S."/>
            <person name="Pinowska A."/>
            <person name="Traller J.C."/>
            <person name="Smith S.R."/>
            <person name="McClure R."/>
            <person name="Beliaev A."/>
            <person name="Bohutskyi P."/>
            <person name="Hill E.A."/>
            <person name="Rabines A."/>
            <person name="Zheng H."/>
            <person name="Allen L.Z."/>
            <person name="Kuo A."/>
            <person name="Grigoriev I.V."/>
            <person name="Allen A.E."/>
            <person name="Hazlebeck D."/>
            <person name="Allen E.E."/>
        </authorList>
    </citation>
    <scope>NUCLEOTIDE SEQUENCE</scope>
    <source>
        <strain evidence="7">Hildebrandi</strain>
    </source>
</reference>
<keyword evidence="8" id="KW-1185">Reference proteome</keyword>
<comment type="subcellular location">
    <subcellularLocation>
        <location evidence="1 5">Nucleus</location>
        <location evidence="1 5">Nucleolus</location>
    </subcellularLocation>
</comment>
<evidence type="ECO:0000256" key="2">
    <source>
        <dbReference type="ARBA" id="ARBA00008105"/>
    </source>
</evidence>
<name>A0A9K3LAP0_9STRA</name>
<dbReference type="PIRSF" id="PIRSF015952">
    <property type="entry name" value="U3snoRNP11"/>
    <property type="match status" value="1"/>
</dbReference>
<reference evidence="7" key="2">
    <citation type="submission" date="2021-04" db="EMBL/GenBank/DDBJ databases">
        <authorList>
            <person name="Podell S."/>
        </authorList>
    </citation>
    <scope>NUCLEOTIDE SEQUENCE</scope>
    <source>
        <strain evidence="7">Hildebrandi</strain>
    </source>
</reference>
<comment type="similarity">
    <text evidence="2 5">Belongs to the UTP11 family.</text>
</comment>
<keyword evidence="3 5" id="KW-0698">rRNA processing</keyword>
<feature type="region of interest" description="Disordered" evidence="6">
    <location>
        <begin position="251"/>
        <end position="277"/>
    </location>
</feature>
<dbReference type="InterPro" id="IPR007144">
    <property type="entry name" value="SSU_processome_Utp11"/>
</dbReference>
<feature type="region of interest" description="Disordered" evidence="6">
    <location>
        <begin position="1"/>
        <end position="49"/>
    </location>
</feature>
<feature type="compositionally biased region" description="Basic and acidic residues" evidence="6">
    <location>
        <begin position="14"/>
        <end position="47"/>
    </location>
</feature>
<evidence type="ECO:0000256" key="4">
    <source>
        <dbReference type="ARBA" id="ARBA00023242"/>
    </source>
</evidence>
<dbReference type="PANTHER" id="PTHR12838">
    <property type="entry name" value="U3 SMALL NUCLEOLAR RNA-ASSOCIATED PROTEIN 11"/>
    <property type="match status" value="1"/>
</dbReference>
<dbReference type="GO" id="GO:0032040">
    <property type="term" value="C:small-subunit processome"/>
    <property type="evidence" value="ECO:0007669"/>
    <property type="project" value="InterPro"/>
</dbReference>
<gene>
    <name evidence="7" type="ORF">IV203_014463</name>
</gene>
<dbReference type="EMBL" id="JAGRRH010000014">
    <property type="protein sequence ID" value="KAG7357876.1"/>
    <property type="molecule type" value="Genomic_DNA"/>
</dbReference>
<evidence type="ECO:0000256" key="5">
    <source>
        <dbReference type="PIRNR" id="PIRNR015952"/>
    </source>
</evidence>
<evidence type="ECO:0000256" key="1">
    <source>
        <dbReference type="ARBA" id="ARBA00004604"/>
    </source>
</evidence>
<dbReference type="PANTHER" id="PTHR12838:SF0">
    <property type="entry name" value="U3 SMALL NUCLEOLAR RNA-ASSOCIATED PROTEIN 11-RELATED"/>
    <property type="match status" value="1"/>
</dbReference>
<dbReference type="OrthoDB" id="29058at2759"/>
<evidence type="ECO:0000313" key="8">
    <source>
        <dbReference type="Proteomes" id="UP000693970"/>
    </source>
</evidence>
<dbReference type="Pfam" id="PF03998">
    <property type="entry name" value="Utp11"/>
    <property type="match status" value="1"/>
</dbReference>
<dbReference type="AlphaFoldDB" id="A0A9K3LAP0"/>
<accession>A0A9K3LAP0</accession>
<sequence>MSSLRNAVKRITHKERSQPQDRQHLGILEKKKDYQKRARDYHAKQDQLQRLQQRASFRNPDEFYFGMQTSKVNKDGKHVSNDDYRQLDPQLVRVMKDQDLKFIRMQQQQDQKKAAKLQASLHLLESSNDGGKQSSKHTIFVDTVQEAKDFSVADHFDTVPELAHRSFNRLRKSDIEKLAANTITTNTKKNNNKHQVTSSSSATASKEERKQARKLAKARQQAYAELQARQERAKALHLAEQHLVTEKLVASKGRKRKIAAAQDGQPAQYKWRRRRMK</sequence>
<evidence type="ECO:0000256" key="3">
    <source>
        <dbReference type="ARBA" id="ARBA00022552"/>
    </source>
</evidence>
<evidence type="ECO:0000313" key="7">
    <source>
        <dbReference type="EMBL" id="KAG7357876.1"/>
    </source>
</evidence>